<evidence type="ECO:0000313" key="2">
    <source>
        <dbReference type="EMBL" id="ACY78308.1"/>
    </source>
</evidence>
<organism evidence="2">
    <name type="scientific">Erwinia pyrifoliae</name>
    <dbReference type="NCBI Taxonomy" id="79967"/>
    <lineage>
        <taxon>Bacteria</taxon>
        <taxon>Pseudomonadati</taxon>
        <taxon>Pseudomonadota</taxon>
        <taxon>Gammaproteobacteria</taxon>
        <taxon>Enterobacterales</taxon>
        <taxon>Erwiniaceae</taxon>
        <taxon>Erwinia</taxon>
    </lineage>
</organism>
<feature type="signal peptide" evidence="1">
    <location>
        <begin position="1"/>
        <end position="28"/>
    </location>
</feature>
<sequence length="110" mass="12186">MKRRFPRLILTVIALLLGWFPLRTPAHDAHHDDATCAAVVVPGPPNNAQDFTEKLRAVMVSENNAWSLKQVACDDRLGQLSIARYKPLSDGQKEKSAKNIDSYITAMQAA</sequence>
<proteinExistence type="predicted"/>
<evidence type="ECO:0000256" key="1">
    <source>
        <dbReference type="SAM" id="SignalP"/>
    </source>
</evidence>
<reference evidence="2" key="3">
    <citation type="journal article" date="2008" name="Mol. Cells">
        <title>Genetic organization of the hrp genes cluster in Erwinia pyrifoliae and characterization of HR active domains in HrpNEp protein by mutational analysis.</title>
        <authorList>
            <person name="Shrestha R."/>
            <person name="Park D.H."/>
            <person name="Cho J.M."/>
            <person name="Cho S."/>
            <person name="Wilson C."/>
            <person name="Hwang I."/>
            <person name="Hur J.H."/>
            <person name="Lim C.K."/>
        </authorList>
    </citation>
    <scope>NUCLEOTIDE SEQUENCE</scope>
    <source>
        <strain evidence="2">WT3</strain>
    </source>
</reference>
<dbReference type="AlphaFoldDB" id="D1CSB0"/>
<accession>D1CSB0</accession>
<dbReference type="RefSeq" id="WP_012669341.1">
    <property type="nucleotide sequence ID" value="NZ_CP104745.1"/>
</dbReference>
<dbReference type="EMBL" id="DQ180962">
    <property type="protein sequence ID" value="ACY78308.1"/>
    <property type="molecule type" value="Genomic_DNA"/>
</dbReference>
<reference evidence="2" key="4">
    <citation type="submission" date="2009-11" db="EMBL/GenBank/DDBJ databases">
        <authorList>
            <person name="Thapa S.P."/>
            <person name="Park D.H."/>
            <person name="Cho S.Y."/>
            <person name="Hur J.H."/>
            <person name="Lim C.K."/>
        </authorList>
    </citation>
    <scope>NUCLEOTIDE SEQUENCE</scope>
    <source>
        <strain evidence="2">WT3</strain>
    </source>
</reference>
<name>D1CSB0_ERWPY</name>
<feature type="chain" id="PRO_5003021888" description="Secreted protein" evidence="1">
    <location>
        <begin position="29"/>
        <end position="110"/>
    </location>
</feature>
<evidence type="ECO:0008006" key="3">
    <source>
        <dbReference type="Google" id="ProtNLM"/>
    </source>
</evidence>
<protein>
    <recommendedName>
        <fullName evidence="3">Secreted protein</fullName>
    </recommendedName>
</protein>
<reference evidence="2" key="1">
    <citation type="journal article" date="2005" name="J. Gen. Plant Pathol.">
        <title>Identification of dspEF, hrpW, and hrpN loci and characterization of the hrpNEp gene in Erwinia pyrifoliae.</title>
        <authorList>
            <person name="Shrestha R."/>
            <person name="Tsuchiya K."/>
            <person name="Baek S.J."/>
            <person name="Bae H.N."/>
            <person name="Hwang I."/>
            <person name="Hur J.H."/>
            <person name="Lim C.K."/>
        </authorList>
    </citation>
    <scope>NUCLEOTIDE SEQUENCE</scope>
    <source>
        <strain evidence="2">WT3</strain>
    </source>
</reference>
<dbReference type="OMA" id="MINDIGQ"/>
<keyword evidence="1" id="KW-0732">Signal</keyword>
<reference evidence="2" key="2">
    <citation type="submission" date="2005-09" db="EMBL/GenBank/DDBJ databases">
        <title>Insights into the pathogenicity island of Erwinia pyrifoliae WT3 and Japanese Erwinia Ejp617, and its relatedness with PAI of Erwinia amylovora.</title>
        <authorList>
            <person name="Thapa S.P."/>
            <person name="Cho S."/>
            <person name="Hur J.H."/>
            <person name="Lim C.K."/>
        </authorList>
    </citation>
    <scope>NUCLEOTIDE SEQUENCE</scope>
    <source>
        <strain evidence="2">WT3</strain>
    </source>
</reference>